<dbReference type="PANTHER" id="PTHR30204:SF93">
    <property type="entry name" value="HTH MERR-TYPE DOMAIN-CONTAINING PROTEIN"/>
    <property type="match status" value="1"/>
</dbReference>
<keyword evidence="4" id="KW-1185">Reference proteome</keyword>
<sequence>MTEYRIDDLAQAAGVSVRNVRVYQERGLLPAPRREGRAAWYSDGHLARLELIARMLERGYTFATIGELLTAAQEGLRVTDVLGSSSPPKPAGAWQKLRSAARLPLAELRRLFGEDPTPESIRRSARLGALADAVAGEDGYVISHPQLLEAVGELTEVGIPLDDLLTLAEQVKADMDRVAGRFVGIVADHYLGAPGGEQQVDLDAAEVAEVADLINRLRPRANQVLQVLLAQSMDVEIGKALQRAADQLGAAPVADDAEV</sequence>
<dbReference type="InterPro" id="IPR000551">
    <property type="entry name" value="MerR-type_HTH_dom"/>
</dbReference>
<reference evidence="3 4" key="1">
    <citation type="submission" date="2019-07" db="EMBL/GenBank/DDBJ databases">
        <title>Tomitella cavernea sp. nov., an actinomycete isolated from soil.</title>
        <authorList>
            <person name="Cheng J."/>
        </authorList>
    </citation>
    <scope>NUCLEOTIDE SEQUENCE [LARGE SCALE GENOMIC DNA]</scope>
    <source>
        <strain evidence="3 4">HY188</strain>
    </source>
</reference>
<gene>
    <name evidence="3" type="ORF">FO059_14355</name>
</gene>
<dbReference type="Pfam" id="PF13411">
    <property type="entry name" value="MerR_1"/>
    <property type="match status" value="1"/>
</dbReference>
<dbReference type="KEGG" id="toy:FO059_14355"/>
<dbReference type="Proteomes" id="UP000317344">
    <property type="component" value="Chromosome"/>
</dbReference>
<dbReference type="Gene3D" id="1.10.1660.10">
    <property type="match status" value="1"/>
</dbReference>
<protein>
    <submittedName>
        <fullName evidence="3">MerR family transcriptional regulator</fullName>
    </submittedName>
</protein>
<dbReference type="InterPro" id="IPR009061">
    <property type="entry name" value="DNA-bd_dom_put_sf"/>
</dbReference>
<keyword evidence="1" id="KW-0238">DNA-binding</keyword>
<dbReference type="SMART" id="SM00422">
    <property type="entry name" value="HTH_MERR"/>
    <property type="match status" value="1"/>
</dbReference>
<dbReference type="InterPro" id="IPR047057">
    <property type="entry name" value="MerR_fam"/>
</dbReference>
<dbReference type="GO" id="GO:0003700">
    <property type="term" value="F:DNA-binding transcription factor activity"/>
    <property type="evidence" value="ECO:0007669"/>
    <property type="project" value="InterPro"/>
</dbReference>
<dbReference type="SUPFAM" id="SSF46955">
    <property type="entry name" value="Putative DNA-binding domain"/>
    <property type="match status" value="1"/>
</dbReference>
<evidence type="ECO:0000259" key="2">
    <source>
        <dbReference type="PROSITE" id="PS50937"/>
    </source>
</evidence>
<evidence type="ECO:0000256" key="1">
    <source>
        <dbReference type="ARBA" id="ARBA00023125"/>
    </source>
</evidence>
<dbReference type="AlphaFoldDB" id="A0A516X5H8"/>
<accession>A0A516X5H8</accession>
<organism evidence="3 4">
    <name type="scientific">Tomitella fengzijianii</name>
    <dbReference type="NCBI Taxonomy" id="2597660"/>
    <lineage>
        <taxon>Bacteria</taxon>
        <taxon>Bacillati</taxon>
        <taxon>Actinomycetota</taxon>
        <taxon>Actinomycetes</taxon>
        <taxon>Mycobacteriales</taxon>
        <taxon>Tomitella</taxon>
    </lineage>
</organism>
<dbReference type="EMBL" id="CP041765">
    <property type="protein sequence ID" value="QDQ98273.1"/>
    <property type="molecule type" value="Genomic_DNA"/>
</dbReference>
<dbReference type="PROSITE" id="PS50937">
    <property type="entry name" value="HTH_MERR_2"/>
    <property type="match status" value="1"/>
</dbReference>
<dbReference type="OrthoDB" id="3830374at2"/>
<dbReference type="GO" id="GO:0003677">
    <property type="term" value="F:DNA binding"/>
    <property type="evidence" value="ECO:0007669"/>
    <property type="project" value="UniProtKB-KW"/>
</dbReference>
<name>A0A516X5H8_9ACTN</name>
<dbReference type="RefSeq" id="WP_143909679.1">
    <property type="nucleotide sequence ID" value="NZ_CP041765.1"/>
</dbReference>
<evidence type="ECO:0000313" key="4">
    <source>
        <dbReference type="Proteomes" id="UP000317344"/>
    </source>
</evidence>
<proteinExistence type="predicted"/>
<feature type="domain" description="HTH merR-type" evidence="2">
    <location>
        <begin position="3"/>
        <end position="71"/>
    </location>
</feature>
<reference evidence="3 4" key="2">
    <citation type="submission" date="2019-07" db="EMBL/GenBank/DDBJ databases">
        <authorList>
            <person name="Huang Y."/>
        </authorList>
    </citation>
    <scope>NUCLEOTIDE SEQUENCE [LARGE SCALE GENOMIC DNA]</scope>
    <source>
        <strain evidence="3 4">HY188</strain>
    </source>
</reference>
<dbReference type="PRINTS" id="PR00040">
    <property type="entry name" value="HTHMERR"/>
</dbReference>
<evidence type="ECO:0000313" key="3">
    <source>
        <dbReference type="EMBL" id="QDQ98273.1"/>
    </source>
</evidence>
<dbReference type="PANTHER" id="PTHR30204">
    <property type="entry name" value="REDOX-CYCLING DRUG-SENSING TRANSCRIPTIONAL ACTIVATOR SOXR"/>
    <property type="match status" value="1"/>
</dbReference>